<evidence type="ECO:0000313" key="2">
    <source>
        <dbReference type="EMBL" id="MFH5207540.1"/>
    </source>
</evidence>
<proteinExistence type="predicted"/>
<dbReference type="EMBL" id="JBIMSO010000022">
    <property type="protein sequence ID" value="MFH5207540.1"/>
    <property type="molecule type" value="Genomic_DNA"/>
</dbReference>
<gene>
    <name evidence="2" type="ORF">ACHIPZ_04805</name>
</gene>
<evidence type="ECO:0000313" key="3">
    <source>
        <dbReference type="Proteomes" id="UP001609175"/>
    </source>
</evidence>
<dbReference type="CDD" id="cd12108">
    <property type="entry name" value="Hr-like"/>
    <property type="match status" value="1"/>
</dbReference>
<dbReference type="PANTHER" id="PTHR38048:SF1">
    <property type="entry name" value="HEMERYTHRIN-LIKE DOMAIN-CONTAINING PROTEIN"/>
    <property type="match status" value="1"/>
</dbReference>
<evidence type="ECO:0000259" key="1">
    <source>
        <dbReference type="Pfam" id="PF01814"/>
    </source>
</evidence>
<dbReference type="PANTHER" id="PTHR38048">
    <property type="entry name" value="EXPRESSED PROTEIN"/>
    <property type="match status" value="1"/>
</dbReference>
<dbReference type="RefSeq" id="WP_395112934.1">
    <property type="nucleotide sequence ID" value="NZ_JBIMSO010000022.1"/>
</dbReference>
<sequence>MTEHLTMNTIVHAAFRRTIARFVGALDAFPDGSQERADQLKRAWDFAEDEIHHHHDYEEQYFWPALQQTDADLSVVAELDGEHEAMRAALGDASRAMAALPLDPTATTATVARDAVAHLGTVLGDHLAHEERDLEPISAAYKNAPPMKTALRQVKKAHFKTMGNTIEWLQDGADSSDIAGLRKELPPPVIFLFTRIAGRRYRREIAPTWPAR</sequence>
<comment type="caution">
    <text evidence="2">The sequence shown here is derived from an EMBL/GenBank/DDBJ whole genome shotgun (WGS) entry which is preliminary data.</text>
</comment>
<dbReference type="InterPro" id="IPR012312">
    <property type="entry name" value="Hemerythrin-like"/>
</dbReference>
<reference evidence="2 3" key="1">
    <citation type="submission" date="2024-10" db="EMBL/GenBank/DDBJ databases">
        <authorList>
            <person name="Riesco R."/>
        </authorList>
    </citation>
    <scope>NUCLEOTIDE SEQUENCE [LARGE SCALE GENOMIC DNA]</scope>
    <source>
        <strain evidence="2 3">NCIMB 15449</strain>
    </source>
</reference>
<dbReference type="Pfam" id="PF01814">
    <property type="entry name" value="Hemerythrin"/>
    <property type="match status" value="1"/>
</dbReference>
<dbReference type="Gene3D" id="1.20.120.520">
    <property type="entry name" value="nmb1532 protein domain like"/>
    <property type="match status" value="1"/>
</dbReference>
<dbReference type="Proteomes" id="UP001609175">
    <property type="component" value="Unassembled WGS sequence"/>
</dbReference>
<organism evidence="2 3">
    <name type="scientific">Antrihabitans spumae</name>
    <dbReference type="NCBI Taxonomy" id="3373370"/>
    <lineage>
        <taxon>Bacteria</taxon>
        <taxon>Bacillati</taxon>
        <taxon>Actinomycetota</taxon>
        <taxon>Actinomycetes</taxon>
        <taxon>Mycobacteriales</taxon>
        <taxon>Nocardiaceae</taxon>
        <taxon>Antrihabitans</taxon>
    </lineage>
</organism>
<accession>A0ABW7JIG7</accession>
<name>A0ABW7JIG7_9NOCA</name>
<protein>
    <submittedName>
        <fullName evidence="2">Hemerythrin domain-containing protein</fullName>
    </submittedName>
</protein>
<dbReference type="InterPro" id="IPR053206">
    <property type="entry name" value="Dimeric_xanthone_biosynth"/>
</dbReference>
<feature type="domain" description="Hemerythrin-like" evidence="1">
    <location>
        <begin position="12"/>
        <end position="136"/>
    </location>
</feature>